<sequence>MKLRIIYTYIAVFLLQCFGAQTLSSSLTKNKVGMGEPTVLKITINGLQGKDVVSAPKNELLPFHFEEIKDDIDKKEDQYTRLIEFAIFEEGTFKIPPLEFKIGGQVQTTIPYEIQVVNTAQQGDEVKDIMNNKQVELGVRDYWELYKYYVLGILGFLALVFLIVFFIKYGRKKSAEAKLPTNKTLKALELLKKKKYIQSGNYRSFYVELIEISRTFLQEQYHIPAEVLLTDDLLALMKEDSKISIENEKVIEDVFLRGDLVKFAKTIPDADLMETDYQKIVDFVKRSYQDIEFENLRKDV</sequence>
<keyword evidence="1" id="KW-0472">Membrane</keyword>
<dbReference type="EMBL" id="CP011859">
    <property type="protein sequence ID" value="AQY21125.1"/>
    <property type="molecule type" value="Genomic_DNA"/>
</dbReference>
<feature type="transmembrane region" description="Helical" evidence="1">
    <location>
        <begin position="148"/>
        <end position="167"/>
    </location>
</feature>
<feature type="signal peptide" evidence="2">
    <location>
        <begin position="1"/>
        <end position="22"/>
    </location>
</feature>
<dbReference type="Pfam" id="PF13584">
    <property type="entry name" value="BatD"/>
    <property type="match status" value="1"/>
</dbReference>
<feature type="chain" id="PRO_5010587028" description="Protein BatD" evidence="2">
    <location>
        <begin position="23"/>
        <end position="300"/>
    </location>
</feature>
<protein>
    <recommendedName>
        <fullName evidence="5">Protein BatD</fullName>
    </recommendedName>
</protein>
<evidence type="ECO:0000313" key="3">
    <source>
        <dbReference type="EMBL" id="AQY21125.1"/>
    </source>
</evidence>
<accession>A0A1S7DPT4</accession>
<keyword evidence="2" id="KW-0732">Signal</keyword>
<gene>
    <name evidence="3" type="ORF">AB406_0161</name>
</gene>
<evidence type="ECO:0000313" key="4">
    <source>
        <dbReference type="Proteomes" id="UP000189883"/>
    </source>
</evidence>
<name>A0A1S7DPT4_RIEAN</name>
<dbReference type="InterPro" id="IPR025738">
    <property type="entry name" value="BatD"/>
</dbReference>
<reference evidence="3 4" key="1">
    <citation type="submission" date="2015-06" db="EMBL/GenBank/DDBJ databases">
        <title>R. anatipestifer strain HXb2 is the most virulent strain so far, and the genome sequence would help us uncover the pathogenesis.</title>
        <authorList>
            <person name="Hu Q."/>
            <person name="Qi J."/>
            <person name="Bo H."/>
            <person name="Liu G."/>
            <person name="Tao M."/>
            <person name="Ding Y."/>
            <person name="Xue Y."/>
        </authorList>
    </citation>
    <scope>NUCLEOTIDE SEQUENCE [LARGE SCALE GENOMIC DNA]</scope>
    <source>
        <strain evidence="3 4">HXb2</strain>
    </source>
</reference>
<evidence type="ECO:0000256" key="1">
    <source>
        <dbReference type="SAM" id="Phobius"/>
    </source>
</evidence>
<evidence type="ECO:0000256" key="2">
    <source>
        <dbReference type="SAM" id="SignalP"/>
    </source>
</evidence>
<organism evidence="3 4">
    <name type="scientific">Riemerella anatipestifer</name>
    <name type="common">Moraxella anatipestifer</name>
    <dbReference type="NCBI Taxonomy" id="34085"/>
    <lineage>
        <taxon>Bacteria</taxon>
        <taxon>Pseudomonadati</taxon>
        <taxon>Bacteroidota</taxon>
        <taxon>Flavobacteriia</taxon>
        <taxon>Flavobacteriales</taxon>
        <taxon>Weeksellaceae</taxon>
        <taxon>Riemerella</taxon>
    </lineage>
</organism>
<dbReference type="RefSeq" id="WP_079206327.1">
    <property type="nucleotide sequence ID" value="NZ_CP011859.1"/>
</dbReference>
<evidence type="ECO:0008006" key="5">
    <source>
        <dbReference type="Google" id="ProtNLM"/>
    </source>
</evidence>
<keyword evidence="1" id="KW-0812">Transmembrane</keyword>
<dbReference type="AlphaFoldDB" id="A0A1S7DPT4"/>
<proteinExistence type="predicted"/>
<dbReference type="Proteomes" id="UP000189883">
    <property type="component" value="Chromosome"/>
</dbReference>
<keyword evidence="1" id="KW-1133">Transmembrane helix</keyword>